<dbReference type="GO" id="GO:0016020">
    <property type="term" value="C:membrane"/>
    <property type="evidence" value="ECO:0007669"/>
    <property type="project" value="UniProtKB-SubCell"/>
</dbReference>
<feature type="transmembrane region" description="Helical" evidence="6">
    <location>
        <begin position="232"/>
        <end position="255"/>
    </location>
</feature>
<gene>
    <name evidence="8" type="primary">LOC114042252</name>
</gene>
<feature type="domain" description="Major facilitator superfamily (MFS) profile" evidence="7">
    <location>
        <begin position="93"/>
        <end position="539"/>
    </location>
</feature>
<feature type="transmembrane region" description="Helical" evidence="6">
    <location>
        <begin position="178"/>
        <end position="196"/>
    </location>
</feature>
<feature type="transmembrane region" description="Helical" evidence="6">
    <location>
        <begin position="380"/>
        <end position="400"/>
    </location>
</feature>
<dbReference type="PANTHER" id="PTHR24064">
    <property type="entry name" value="SOLUTE CARRIER FAMILY 22 MEMBER"/>
    <property type="match status" value="1"/>
</dbReference>
<feature type="compositionally biased region" description="Basic and acidic residues" evidence="5">
    <location>
        <begin position="528"/>
        <end position="539"/>
    </location>
</feature>
<feature type="transmembrane region" description="Helical" evidence="6">
    <location>
        <begin position="474"/>
        <end position="496"/>
    </location>
</feature>
<keyword evidence="2 6" id="KW-0812">Transmembrane</keyword>
<dbReference type="AlphaFoldDB" id="A0A4X2K2D5"/>
<evidence type="ECO:0000256" key="1">
    <source>
        <dbReference type="ARBA" id="ARBA00004141"/>
    </source>
</evidence>
<feature type="transmembrane region" description="Helical" evidence="6">
    <location>
        <begin position="406"/>
        <end position="426"/>
    </location>
</feature>
<evidence type="ECO:0000256" key="4">
    <source>
        <dbReference type="ARBA" id="ARBA00023136"/>
    </source>
</evidence>
<dbReference type="InterPro" id="IPR020846">
    <property type="entry name" value="MFS_dom"/>
</dbReference>
<reference evidence="8" key="2">
    <citation type="submission" date="2025-08" db="UniProtKB">
        <authorList>
            <consortium name="Ensembl"/>
        </authorList>
    </citation>
    <scope>IDENTIFICATION</scope>
</reference>
<protein>
    <recommendedName>
        <fullName evidence="7">Major facilitator superfamily (MFS) profile domain-containing protein</fullName>
    </recommendedName>
</protein>
<dbReference type="InterPro" id="IPR036259">
    <property type="entry name" value="MFS_trans_sf"/>
</dbReference>
<dbReference type="Proteomes" id="UP000314987">
    <property type="component" value="Unassembled WGS sequence"/>
</dbReference>
<evidence type="ECO:0000256" key="2">
    <source>
        <dbReference type="ARBA" id="ARBA00022692"/>
    </source>
</evidence>
<dbReference type="STRING" id="29139.ENSVURP00010006158"/>
<evidence type="ECO:0000259" key="7">
    <source>
        <dbReference type="PROSITE" id="PS50850"/>
    </source>
</evidence>
<reference evidence="8" key="3">
    <citation type="submission" date="2025-09" db="UniProtKB">
        <authorList>
            <consortium name="Ensembl"/>
        </authorList>
    </citation>
    <scope>IDENTIFICATION</scope>
</reference>
<dbReference type="Pfam" id="PF00083">
    <property type="entry name" value="Sugar_tr"/>
    <property type="match status" value="1"/>
</dbReference>
<evidence type="ECO:0000313" key="9">
    <source>
        <dbReference type="Proteomes" id="UP000314987"/>
    </source>
</evidence>
<accession>A0A4X2K2D5</accession>
<organism evidence="8 9">
    <name type="scientific">Vombatus ursinus</name>
    <name type="common">Common wombat</name>
    <dbReference type="NCBI Taxonomy" id="29139"/>
    <lineage>
        <taxon>Eukaryota</taxon>
        <taxon>Metazoa</taxon>
        <taxon>Chordata</taxon>
        <taxon>Craniata</taxon>
        <taxon>Vertebrata</taxon>
        <taxon>Euteleostomi</taxon>
        <taxon>Mammalia</taxon>
        <taxon>Metatheria</taxon>
        <taxon>Diprotodontia</taxon>
        <taxon>Vombatidae</taxon>
        <taxon>Vombatus</taxon>
    </lineage>
</organism>
<dbReference type="GO" id="GO:0022857">
    <property type="term" value="F:transmembrane transporter activity"/>
    <property type="evidence" value="ECO:0007669"/>
    <property type="project" value="InterPro"/>
</dbReference>
<feature type="region of interest" description="Disordered" evidence="5">
    <location>
        <begin position="516"/>
        <end position="539"/>
    </location>
</feature>
<dbReference type="PROSITE" id="PS50850">
    <property type="entry name" value="MFS"/>
    <property type="match status" value="1"/>
</dbReference>
<dbReference type="Ensembl" id="ENSVURT00010006959.1">
    <property type="protein sequence ID" value="ENSVURP00010006158.1"/>
    <property type="gene ID" value="ENSVURG00010004235.1"/>
</dbReference>
<feature type="compositionally biased region" description="Basic residues" evidence="5">
    <location>
        <begin position="516"/>
        <end position="527"/>
    </location>
</feature>
<feature type="transmembrane region" description="Helical" evidence="6">
    <location>
        <begin position="18"/>
        <end position="37"/>
    </location>
</feature>
<evidence type="ECO:0000256" key="5">
    <source>
        <dbReference type="SAM" id="MobiDB-lite"/>
    </source>
</evidence>
<evidence type="ECO:0000313" key="8">
    <source>
        <dbReference type="Ensembl" id="ENSVURP00010006158.1"/>
    </source>
</evidence>
<feature type="transmembrane region" description="Helical" evidence="6">
    <location>
        <begin position="261"/>
        <end position="279"/>
    </location>
</feature>
<keyword evidence="4 6" id="KW-0472">Membrane</keyword>
<comment type="subcellular location">
    <subcellularLocation>
        <location evidence="1">Membrane</location>
        <topology evidence="1">Multi-pass membrane protein</topology>
    </subcellularLocation>
</comment>
<name>A0A4X2K2D5_VOMUR</name>
<evidence type="ECO:0000256" key="6">
    <source>
        <dbReference type="SAM" id="Phobius"/>
    </source>
</evidence>
<dbReference type="Gene3D" id="1.20.1250.20">
    <property type="entry name" value="MFS general substrate transporter like domains"/>
    <property type="match status" value="1"/>
</dbReference>
<dbReference type="InterPro" id="IPR005828">
    <property type="entry name" value="MFS_sugar_transport-like"/>
</dbReference>
<evidence type="ECO:0000256" key="3">
    <source>
        <dbReference type="ARBA" id="ARBA00022989"/>
    </source>
</evidence>
<proteinExistence type="predicted"/>
<dbReference type="GeneTree" id="ENSGT00940000157004"/>
<reference evidence="9" key="1">
    <citation type="submission" date="2018-12" db="EMBL/GenBank/DDBJ databases">
        <authorList>
            <person name="Yazar S."/>
        </authorList>
    </citation>
    <scope>NUCLEOTIDE SEQUENCE [LARGE SCALE GENOMIC DNA]</scope>
</reference>
<keyword evidence="3 6" id="KW-1133">Transmembrane helix</keyword>
<feature type="transmembrane region" description="Helical" evidence="6">
    <location>
        <begin position="147"/>
        <end position="166"/>
    </location>
</feature>
<keyword evidence="9" id="KW-1185">Reference proteome</keyword>
<dbReference type="SUPFAM" id="SSF103473">
    <property type="entry name" value="MFS general substrate transporter"/>
    <property type="match status" value="1"/>
</dbReference>
<sequence>MAFEDLLPEVGDKGRFQILQVFFFAIPMILIGSHFLLENFTAFVPEHRCWVHFLDNTSALLNVSGNLNFSSLLKFSIPLDSNGNPEKCRRFFWPQWQSLGPNVTGQNVSQLEMEPCVDGWVYDQSIFTSSIVTEWDLVCDSQTLKSFSQSIFLAGNLVGYLIWGYLSDRFGRKGMLLPNFLMLAVSSTGTAFVQSFPVYCCFRFLFGSSVTGIMVGSGTLTQEWTTNQHRPMVTVIFTLCFSMGHLFLGFVAYGIQEWRKFQLVMSAPFFAFFLASWWLPESARWLIVQNRYDEALKVLTKVAKINGVKETTLTIEVRGEGGARAGMWEMVAFQAKPSTLASKCDGFSASPTVCCSFTTGMLFYGFFLDLQNLGSNIQTLQVLFGTSTFLSRFVALFIMTRLGRRTITASCLLLAGLFISASAFLPRGKRVLSLGQSDLLCPDRGRCLGLILMVNRIGAILAPLVNMLKHYLPALPLIIFAAMAITAGLVVFFFLLETQNKPMPDTIEDIECGYRRSGRRGRKKKPESRKPREIIKRRM</sequence>